<dbReference type="AlphaFoldDB" id="A0AAV5IAH8"/>
<evidence type="ECO:0000313" key="3">
    <source>
        <dbReference type="Proteomes" id="UP001054252"/>
    </source>
</evidence>
<proteinExistence type="predicted"/>
<protein>
    <submittedName>
        <fullName evidence="2">Uncharacterized protein</fullName>
    </submittedName>
</protein>
<reference evidence="2 3" key="1">
    <citation type="journal article" date="2021" name="Commun. Biol.">
        <title>The genome of Shorea leprosula (Dipterocarpaceae) highlights the ecological relevance of drought in aseasonal tropical rainforests.</title>
        <authorList>
            <person name="Ng K.K.S."/>
            <person name="Kobayashi M.J."/>
            <person name="Fawcett J.A."/>
            <person name="Hatakeyama M."/>
            <person name="Paape T."/>
            <person name="Ng C.H."/>
            <person name="Ang C.C."/>
            <person name="Tnah L.H."/>
            <person name="Lee C.T."/>
            <person name="Nishiyama T."/>
            <person name="Sese J."/>
            <person name="O'Brien M.J."/>
            <person name="Copetti D."/>
            <person name="Mohd Noor M.I."/>
            <person name="Ong R.C."/>
            <person name="Putra M."/>
            <person name="Sireger I.Z."/>
            <person name="Indrioko S."/>
            <person name="Kosugi Y."/>
            <person name="Izuno A."/>
            <person name="Isagi Y."/>
            <person name="Lee S.L."/>
            <person name="Shimizu K.K."/>
        </authorList>
    </citation>
    <scope>NUCLEOTIDE SEQUENCE [LARGE SCALE GENOMIC DNA]</scope>
    <source>
        <strain evidence="2">214</strain>
    </source>
</reference>
<dbReference type="EMBL" id="BPVZ01000008">
    <property type="protein sequence ID" value="GKU94862.1"/>
    <property type="molecule type" value="Genomic_DNA"/>
</dbReference>
<dbReference type="PANTHER" id="PTHR33167">
    <property type="entry name" value="TRANSCRIPTION FACTOR, PUTATIVE (DUF863)-RELATED"/>
    <property type="match status" value="1"/>
</dbReference>
<name>A0AAV5IAH8_9ROSI</name>
<sequence>MEKLLRPYDKEYMRMAMLKHEETFKEQVSELHRLYRIQKLLMKRIESNRPNGYRQGSWNTDLRQNNLHDHLQLNSRTRLDLECPAEEYIAESDCNKMLEIIEESEIELTLGPASYSRRKTPATPFTSDSGPSFSSSSTESSRVKKTNSMTHRRTNTTTEELNDRELGLHQGTDMTFGYQSGSKINIDIEEQLRQERLKQPTWLFQVLSIKHDLKKISHVL</sequence>
<evidence type="ECO:0000256" key="1">
    <source>
        <dbReference type="SAM" id="MobiDB-lite"/>
    </source>
</evidence>
<dbReference type="PANTHER" id="PTHR33167:SF26">
    <property type="entry name" value="EXPRESSED PROTEIN"/>
    <property type="match status" value="1"/>
</dbReference>
<dbReference type="Proteomes" id="UP001054252">
    <property type="component" value="Unassembled WGS sequence"/>
</dbReference>
<feature type="compositionally biased region" description="Low complexity" evidence="1">
    <location>
        <begin position="127"/>
        <end position="140"/>
    </location>
</feature>
<accession>A0AAV5IAH8</accession>
<comment type="caution">
    <text evidence="2">The sequence shown here is derived from an EMBL/GenBank/DDBJ whole genome shotgun (WGS) entry which is preliminary data.</text>
</comment>
<gene>
    <name evidence="2" type="ORF">SLEP1_g8294</name>
</gene>
<evidence type="ECO:0000313" key="2">
    <source>
        <dbReference type="EMBL" id="GKU94862.1"/>
    </source>
</evidence>
<keyword evidence="3" id="KW-1185">Reference proteome</keyword>
<organism evidence="2 3">
    <name type="scientific">Rubroshorea leprosula</name>
    <dbReference type="NCBI Taxonomy" id="152421"/>
    <lineage>
        <taxon>Eukaryota</taxon>
        <taxon>Viridiplantae</taxon>
        <taxon>Streptophyta</taxon>
        <taxon>Embryophyta</taxon>
        <taxon>Tracheophyta</taxon>
        <taxon>Spermatophyta</taxon>
        <taxon>Magnoliopsida</taxon>
        <taxon>eudicotyledons</taxon>
        <taxon>Gunneridae</taxon>
        <taxon>Pentapetalae</taxon>
        <taxon>rosids</taxon>
        <taxon>malvids</taxon>
        <taxon>Malvales</taxon>
        <taxon>Dipterocarpaceae</taxon>
        <taxon>Rubroshorea</taxon>
    </lineage>
</organism>
<feature type="region of interest" description="Disordered" evidence="1">
    <location>
        <begin position="112"/>
        <end position="159"/>
    </location>
</feature>